<dbReference type="Gene3D" id="3.30.160.60">
    <property type="entry name" value="Classic Zinc Finger"/>
    <property type="match status" value="1"/>
</dbReference>
<reference evidence="9" key="1">
    <citation type="submission" date="2017-07" db="EMBL/GenBank/DDBJ databases">
        <title>Taro Niue Genome Assembly and Annotation.</title>
        <authorList>
            <person name="Atibalentja N."/>
            <person name="Keating K."/>
            <person name="Fields C.J."/>
        </authorList>
    </citation>
    <scope>NUCLEOTIDE SEQUENCE</scope>
    <source>
        <strain evidence="9">Niue_2</strain>
        <tissue evidence="9">Leaf</tissue>
    </source>
</reference>
<dbReference type="Proteomes" id="UP000652761">
    <property type="component" value="Unassembled WGS sequence"/>
</dbReference>
<dbReference type="PROSITE" id="PS50157">
    <property type="entry name" value="ZINC_FINGER_C2H2_2"/>
    <property type="match status" value="1"/>
</dbReference>
<keyword evidence="10" id="KW-1185">Reference proteome</keyword>
<protein>
    <recommendedName>
        <fullName evidence="8">C2H2-type domain-containing protein</fullName>
    </recommendedName>
</protein>
<keyword evidence="4" id="KW-0862">Zinc</keyword>
<dbReference type="InterPro" id="IPR044246">
    <property type="entry name" value="ZFP3-like"/>
</dbReference>
<dbReference type="InterPro" id="IPR036236">
    <property type="entry name" value="Znf_C2H2_sf"/>
</dbReference>
<dbReference type="PROSITE" id="PS00028">
    <property type="entry name" value="ZINC_FINGER_C2H2_1"/>
    <property type="match status" value="1"/>
</dbReference>
<keyword evidence="5" id="KW-0539">Nucleus</keyword>
<dbReference type="AlphaFoldDB" id="A0A843TCX6"/>
<evidence type="ECO:0000256" key="4">
    <source>
        <dbReference type="ARBA" id="ARBA00022833"/>
    </source>
</evidence>
<dbReference type="PANTHER" id="PTHR47287:SF18">
    <property type="entry name" value="TRANSCRIPTION FACTOR C2H2 FAMILY"/>
    <property type="match status" value="1"/>
</dbReference>
<evidence type="ECO:0000256" key="5">
    <source>
        <dbReference type="ARBA" id="ARBA00023242"/>
    </source>
</evidence>
<feature type="domain" description="C2H2-type" evidence="8">
    <location>
        <begin position="147"/>
        <end position="174"/>
    </location>
</feature>
<name>A0A843TCX6_COLES</name>
<dbReference type="SUPFAM" id="SSF57667">
    <property type="entry name" value="beta-beta-alpha zinc fingers"/>
    <property type="match status" value="1"/>
</dbReference>
<dbReference type="EMBL" id="NMUH01000060">
    <property type="protein sequence ID" value="MQL70212.1"/>
    <property type="molecule type" value="Genomic_DNA"/>
</dbReference>
<evidence type="ECO:0000256" key="3">
    <source>
        <dbReference type="ARBA" id="ARBA00022771"/>
    </source>
</evidence>
<dbReference type="PANTHER" id="PTHR47287">
    <property type="entry name" value="C2H2 AND C2HC ZINC FINGERS SUPERFAMILY PROTEIN"/>
    <property type="match status" value="1"/>
</dbReference>
<evidence type="ECO:0000259" key="8">
    <source>
        <dbReference type="PROSITE" id="PS50157"/>
    </source>
</evidence>
<evidence type="ECO:0000256" key="7">
    <source>
        <dbReference type="SAM" id="MobiDB-lite"/>
    </source>
</evidence>
<dbReference type="GO" id="GO:0009788">
    <property type="term" value="P:negative regulation of abscisic acid-activated signaling pathway"/>
    <property type="evidence" value="ECO:0007669"/>
    <property type="project" value="InterPro"/>
</dbReference>
<dbReference type="GO" id="GO:0008270">
    <property type="term" value="F:zinc ion binding"/>
    <property type="evidence" value="ECO:0007669"/>
    <property type="project" value="UniProtKB-KW"/>
</dbReference>
<dbReference type="GO" id="GO:0005634">
    <property type="term" value="C:nucleus"/>
    <property type="evidence" value="ECO:0007669"/>
    <property type="project" value="UniProtKB-SubCell"/>
</dbReference>
<sequence>MSFCVEDSRSCCLWMTAWSIIERDRTDQLLLFCRKPRRCTNLLQSLSEEAWADLNTCTNMNWCSAEASEGISEVCSQVASNMCTTQETSPSLCKGETVISPQNFSLDLCLTFNREASMGGGLSPSSTSESSNNTHPSDDSTIPTRVFSCNYCRRKFFSSQALGGHQNAHKRERTLAKRALRMGVIPDAYSSMASLPLHGSALRTLGIKAHASVHYGTTEVREAQGSSRTERGLLGPMPIYVEDDEDDMFWPGSFRPGIQPGFGHARSSSFNVVAISRQPPPEEPDLTLRL</sequence>
<dbReference type="FunFam" id="3.30.160.60:FF:001366">
    <property type="entry name" value="Zinc finger protein 2"/>
    <property type="match status" value="1"/>
</dbReference>
<evidence type="ECO:0000313" key="10">
    <source>
        <dbReference type="Proteomes" id="UP000652761"/>
    </source>
</evidence>
<organism evidence="9 10">
    <name type="scientific">Colocasia esculenta</name>
    <name type="common">Wild taro</name>
    <name type="synonym">Arum esculentum</name>
    <dbReference type="NCBI Taxonomy" id="4460"/>
    <lineage>
        <taxon>Eukaryota</taxon>
        <taxon>Viridiplantae</taxon>
        <taxon>Streptophyta</taxon>
        <taxon>Embryophyta</taxon>
        <taxon>Tracheophyta</taxon>
        <taxon>Spermatophyta</taxon>
        <taxon>Magnoliopsida</taxon>
        <taxon>Liliopsida</taxon>
        <taxon>Araceae</taxon>
        <taxon>Aroideae</taxon>
        <taxon>Colocasieae</taxon>
        <taxon>Colocasia</taxon>
    </lineage>
</organism>
<gene>
    <name evidence="9" type="ORF">Taro_002531</name>
</gene>
<evidence type="ECO:0000256" key="1">
    <source>
        <dbReference type="ARBA" id="ARBA00004123"/>
    </source>
</evidence>
<comment type="caution">
    <text evidence="9">The sequence shown here is derived from an EMBL/GenBank/DDBJ whole genome shotgun (WGS) entry which is preliminary data.</text>
</comment>
<accession>A0A843TCX6</accession>
<evidence type="ECO:0000256" key="6">
    <source>
        <dbReference type="PROSITE-ProRule" id="PRU00042"/>
    </source>
</evidence>
<dbReference type="OrthoDB" id="1933825at2759"/>
<keyword evidence="3 6" id="KW-0863">Zinc-finger</keyword>
<keyword evidence="2" id="KW-0479">Metal-binding</keyword>
<proteinExistence type="predicted"/>
<comment type="subcellular location">
    <subcellularLocation>
        <location evidence="1">Nucleus</location>
    </subcellularLocation>
</comment>
<feature type="compositionally biased region" description="Low complexity" evidence="7">
    <location>
        <begin position="123"/>
        <end position="135"/>
    </location>
</feature>
<dbReference type="InterPro" id="IPR013087">
    <property type="entry name" value="Znf_C2H2_type"/>
</dbReference>
<evidence type="ECO:0000256" key="2">
    <source>
        <dbReference type="ARBA" id="ARBA00022723"/>
    </source>
</evidence>
<evidence type="ECO:0000313" key="9">
    <source>
        <dbReference type="EMBL" id="MQL70212.1"/>
    </source>
</evidence>
<feature type="region of interest" description="Disordered" evidence="7">
    <location>
        <begin position="120"/>
        <end position="141"/>
    </location>
</feature>